<keyword evidence="4" id="KW-1185">Reference proteome</keyword>
<evidence type="ECO:0000256" key="1">
    <source>
        <dbReference type="ARBA" id="ARBA00022676"/>
    </source>
</evidence>
<dbReference type="RefSeq" id="WP_257771881.1">
    <property type="nucleotide sequence ID" value="NZ_CP102480.1"/>
</dbReference>
<dbReference type="Pfam" id="PF03808">
    <property type="entry name" value="Glyco_tran_WecG"/>
    <property type="match status" value="1"/>
</dbReference>
<dbReference type="PANTHER" id="PTHR34136">
    <property type="match status" value="1"/>
</dbReference>
<dbReference type="KEGG" id="naci:NUH88_10185"/>
<protein>
    <submittedName>
        <fullName evidence="3">WecB/TagA/CpsF family glycosyltransferase</fullName>
    </submittedName>
</protein>
<evidence type="ECO:0000313" key="4">
    <source>
        <dbReference type="Proteomes" id="UP001060336"/>
    </source>
</evidence>
<sequence length="258" mass="28344">MNQPVSTVRVLGRQVAAGSFAAIGEAVLDLARRGAQSYICVSATHPLSLARSDPDFARVLDGAALILPDGRPVSWIQRLKGFAGAEQVSGPDLAPWLVARAEAEKIPVYFFGGLPDELTALKATLAQKHAGLDVVGWESPPTLPERPDFDPEATARINASGAKLVFVGLGCPRQEWWMARHSPEIGATLIGIGAAFNFMSGRLERAPRWIRALGLEWLRRLLAEPRRLAGRYLVHNSRFLWFGLLDLLAHWTGRREER</sequence>
<keyword evidence="2" id="KW-0808">Transferase</keyword>
<gene>
    <name evidence="3" type="ORF">NUH88_10185</name>
</gene>
<organism evidence="3 4">
    <name type="scientific">Nisaea acidiphila</name>
    <dbReference type="NCBI Taxonomy" id="1862145"/>
    <lineage>
        <taxon>Bacteria</taxon>
        <taxon>Pseudomonadati</taxon>
        <taxon>Pseudomonadota</taxon>
        <taxon>Alphaproteobacteria</taxon>
        <taxon>Rhodospirillales</taxon>
        <taxon>Thalassobaculaceae</taxon>
        <taxon>Nisaea</taxon>
    </lineage>
</organism>
<dbReference type="GO" id="GO:0016758">
    <property type="term" value="F:hexosyltransferase activity"/>
    <property type="evidence" value="ECO:0007669"/>
    <property type="project" value="TreeGrafter"/>
</dbReference>
<dbReference type="InterPro" id="IPR004629">
    <property type="entry name" value="WecG_TagA_CpsF"/>
</dbReference>
<dbReference type="Proteomes" id="UP001060336">
    <property type="component" value="Chromosome"/>
</dbReference>
<dbReference type="PANTHER" id="PTHR34136:SF1">
    <property type="entry name" value="UDP-N-ACETYL-D-MANNOSAMINURONIC ACID TRANSFERASE"/>
    <property type="match status" value="1"/>
</dbReference>
<keyword evidence="1" id="KW-0328">Glycosyltransferase</keyword>
<evidence type="ECO:0000313" key="3">
    <source>
        <dbReference type="EMBL" id="UUX52050.1"/>
    </source>
</evidence>
<dbReference type="NCBIfam" id="TIGR00696">
    <property type="entry name" value="wecG_tagA_cpsF"/>
    <property type="match status" value="1"/>
</dbReference>
<dbReference type="AlphaFoldDB" id="A0A9J7AZ41"/>
<evidence type="ECO:0000256" key="2">
    <source>
        <dbReference type="ARBA" id="ARBA00022679"/>
    </source>
</evidence>
<dbReference type="CDD" id="cd06533">
    <property type="entry name" value="Glyco_transf_WecG_TagA"/>
    <property type="match status" value="1"/>
</dbReference>
<proteinExistence type="predicted"/>
<accession>A0A9J7AZ41</accession>
<reference evidence="3" key="1">
    <citation type="submission" date="2022-08" db="EMBL/GenBank/DDBJ databases">
        <title>Nisaea acidiphila sp. nov., isolated from a marine algal debris and emended description of the genus Nisaea Urios et al. 2008.</title>
        <authorList>
            <person name="Kwon K."/>
        </authorList>
    </citation>
    <scope>NUCLEOTIDE SEQUENCE</scope>
    <source>
        <strain evidence="3">MEBiC11861</strain>
    </source>
</reference>
<dbReference type="EMBL" id="CP102480">
    <property type="protein sequence ID" value="UUX52050.1"/>
    <property type="molecule type" value="Genomic_DNA"/>
</dbReference>
<name>A0A9J7AZ41_9PROT</name>